<reference evidence="2 3" key="1">
    <citation type="submission" date="2021-06" db="EMBL/GenBank/DDBJ databases">
        <title>Caerostris darwini draft genome.</title>
        <authorList>
            <person name="Kono N."/>
            <person name="Arakawa K."/>
        </authorList>
    </citation>
    <scope>NUCLEOTIDE SEQUENCE [LARGE SCALE GENOMIC DNA]</scope>
</reference>
<name>A0AAV4WNU4_9ARAC</name>
<gene>
    <name evidence="2" type="ORF">CDAR_169011</name>
</gene>
<keyword evidence="3" id="KW-1185">Reference proteome</keyword>
<organism evidence="2 3">
    <name type="scientific">Caerostris darwini</name>
    <dbReference type="NCBI Taxonomy" id="1538125"/>
    <lineage>
        <taxon>Eukaryota</taxon>
        <taxon>Metazoa</taxon>
        <taxon>Ecdysozoa</taxon>
        <taxon>Arthropoda</taxon>
        <taxon>Chelicerata</taxon>
        <taxon>Arachnida</taxon>
        <taxon>Araneae</taxon>
        <taxon>Araneomorphae</taxon>
        <taxon>Entelegynae</taxon>
        <taxon>Araneoidea</taxon>
        <taxon>Araneidae</taxon>
        <taxon>Caerostris</taxon>
    </lineage>
</organism>
<evidence type="ECO:0000313" key="3">
    <source>
        <dbReference type="Proteomes" id="UP001054837"/>
    </source>
</evidence>
<comment type="caution">
    <text evidence="2">The sequence shown here is derived from an EMBL/GenBank/DDBJ whole genome shotgun (WGS) entry which is preliminary data.</text>
</comment>
<dbReference type="EMBL" id="BPLQ01014939">
    <property type="protein sequence ID" value="GIY84576.1"/>
    <property type="molecule type" value="Genomic_DNA"/>
</dbReference>
<feature type="region of interest" description="Disordered" evidence="1">
    <location>
        <begin position="15"/>
        <end position="56"/>
    </location>
</feature>
<protein>
    <submittedName>
        <fullName evidence="2">Uncharacterized protein</fullName>
    </submittedName>
</protein>
<dbReference type="Proteomes" id="UP001054837">
    <property type="component" value="Unassembled WGS sequence"/>
</dbReference>
<dbReference type="AlphaFoldDB" id="A0AAV4WNU4"/>
<evidence type="ECO:0000313" key="2">
    <source>
        <dbReference type="EMBL" id="GIY84576.1"/>
    </source>
</evidence>
<sequence length="96" mass="10686">MKEVSTITFRNQRHSCGSIQGKKKKNLSISAARRRPKKQYQSGVLGQGHSKPVPSDSSKCLVYKNLSLYVPDVGLTVEFEGQCQIVTAEKKNIDAY</sequence>
<feature type="compositionally biased region" description="Basic residues" evidence="1">
    <location>
        <begin position="21"/>
        <end position="38"/>
    </location>
</feature>
<accession>A0AAV4WNU4</accession>
<proteinExistence type="predicted"/>
<evidence type="ECO:0000256" key="1">
    <source>
        <dbReference type="SAM" id="MobiDB-lite"/>
    </source>
</evidence>